<dbReference type="Pfam" id="PF09955">
    <property type="entry name" value="DUF2189"/>
    <property type="match status" value="1"/>
</dbReference>
<accession>A0A011NLS7</accession>
<keyword evidence="1" id="KW-0472">Membrane</keyword>
<feature type="transmembrane region" description="Helical" evidence="1">
    <location>
        <begin position="167"/>
        <end position="192"/>
    </location>
</feature>
<feature type="transmembrane region" description="Helical" evidence="1">
    <location>
        <begin position="46"/>
        <end position="63"/>
    </location>
</feature>
<gene>
    <name evidence="2" type="ORF">AW08_03295</name>
</gene>
<keyword evidence="1" id="KW-0812">Transmembrane</keyword>
<name>A0A011NLS7_9PROT</name>
<dbReference type="EMBL" id="JFAX01000024">
    <property type="protein sequence ID" value="EXI65375.1"/>
    <property type="molecule type" value="Genomic_DNA"/>
</dbReference>
<keyword evidence="3" id="KW-1185">Reference proteome</keyword>
<dbReference type="AlphaFoldDB" id="A0A011NLS7"/>
<feature type="transmembrane region" description="Helical" evidence="1">
    <location>
        <begin position="138"/>
        <end position="160"/>
    </location>
</feature>
<keyword evidence="1" id="KW-1133">Transmembrane helix</keyword>
<organism evidence="2 3">
    <name type="scientific">Candidatus Accumulibacter adjunctus</name>
    <dbReference type="NCBI Taxonomy" id="1454001"/>
    <lineage>
        <taxon>Bacteria</taxon>
        <taxon>Pseudomonadati</taxon>
        <taxon>Pseudomonadota</taxon>
        <taxon>Betaproteobacteria</taxon>
        <taxon>Candidatus Accumulibacter</taxon>
    </lineage>
</organism>
<comment type="caution">
    <text evidence="2">The sequence shown here is derived from an EMBL/GenBank/DDBJ whole genome shotgun (WGS) entry which is preliminary data.</text>
</comment>
<dbReference type="STRING" id="1454001.AW08_03295"/>
<dbReference type="Proteomes" id="UP000020218">
    <property type="component" value="Unassembled WGS sequence"/>
</dbReference>
<proteinExistence type="predicted"/>
<feature type="transmembrane region" description="Helical" evidence="1">
    <location>
        <begin position="69"/>
        <end position="91"/>
    </location>
</feature>
<dbReference type="InterPro" id="IPR018692">
    <property type="entry name" value="DUF2189"/>
</dbReference>
<sequence>MSHNDSGQAGLPASHFPVIRSIDAAAIPRWLAAGWRDCRRAGGASVFYGICFAAAGWLMYFVFAEAYALFAGLTTGFLLVGPFLAIGLYDLSRRIERGEPPRLGPTLAAWRANLPNVGLFAALLTIVLLIWARASMVVFALFFTGGLPTFADVVQSVLTFEQPEFSLVYFAVGGFFAAFVFGIGAISLPLMFDRKTDAVTAAIASLVVCGRNPGPMLLWAGSIVLLVGIGFATLFTGLVIATPLVGHATWHAYRDLVAEHEDAVPAAS</sequence>
<protein>
    <submittedName>
        <fullName evidence="2">Integral membrane protein</fullName>
    </submittedName>
</protein>
<feature type="transmembrane region" description="Helical" evidence="1">
    <location>
        <begin position="216"/>
        <end position="241"/>
    </location>
</feature>
<dbReference type="PATRIC" id="fig|1454001.3.peg.3343"/>
<reference evidence="2" key="1">
    <citation type="submission" date="2014-02" db="EMBL/GenBank/DDBJ databases">
        <title>Expanding our view of genomic diversity in Candidatus Accumulibacter clades.</title>
        <authorList>
            <person name="Skennerton C.T."/>
            <person name="Barr J.J."/>
            <person name="Slater F.R."/>
            <person name="Bond P.L."/>
            <person name="Tyson G.W."/>
        </authorList>
    </citation>
    <scope>NUCLEOTIDE SEQUENCE [LARGE SCALE GENOMIC DNA]</scope>
</reference>
<evidence type="ECO:0000313" key="2">
    <source>
        <dbReference type="EMBL" id="EXI65375.1"/>
    </source>
</evidence>
<feature type="transmembrane region" description="Helical" evidence="1">
    <location>
        <begin position="112"/>
        <end position="132"/>
    </location>
</feature>
<evidence type="ECO:0000256" key="1">
    <source>
        <dbReference type="SAM" id="Phobius"/>
    </source>
</evidence>
<evidence type="ECO:0000313" key="3">
    <source>
        <dbReference type="Proteomes" id="UP000020218"/>
    </source>
</evidence>